<organism evidence="3 4">
    <name type="scientific">Pelagicoccus mobilis</name>
    <dbReference type="NCBI Taxonomy" id="415221"/>
    <lineage>
        <taxon>Bacteria</taxon>
        <taxon>Pseudomonadati</taxon>
        <taxon>Verrucomicrobiota</taxon>
        <taxon>Opitutia</taxon>
        <taxon>Puniceicoccales</taxon>
        <taxon>Pelagicoccaceae</taxon>
        <taxon>Pelagicoccus</taxon>
    </lineage>
</organism>
<dbReference type="HAMAP" id="MF_01584">
    <property type="entry name" value="UPF0502"/>
    <property type="match status" value="1"/>
</dbReference>
<reference evidence="3" key="1">
    <citation type="submission" date="2021-01" db="EMBL/GenBank/DDBJ databases">
        <title>Modified the classification status of verrucomicrobia.</title>
        <authorList>
            <person name="Feng X."/>
        </authorList>
    </citation>
    <scope>NUCLEOTIDE SEQUENCE</scope>
    <source>
        <strain evidence="3">KCTC 13126</strain>
    </source>
</reference>
<dbReference type="SUPFAM" id="SSF46785">
    <property type="entry name" value="Winged helix' DNA-binding domain"/>
    <property type="match status" value="2"/>
</dbReference>
<keyword evidence="4" id="KW-1185">Reference proteome</keyword>
<feature type="coiled-coil region" evidence="2">
    <location>
        <begin position="205"/>
        <end position="232"/>
    </location>
</feature>
<proteinExistence type="inferred from homology"/>
<dbReference type="RefSeq" id="WP_200356272.1">
    <property type="nucleotide sequence ID" value="NZ_JAENIL010000025.1"/>
</dbReference>
<evidence type="ECO:0000313" key="3">
    <source>
        <dbReference type="EMBL" id="MBK1878058.1"/>
    </source>
</evidence>
<dbReference type="InterPro" id="IPR036388">
    <property type="entry name" value="WH-like_DNA-bd_sf"/>
</dbReference>
<accession>A0A934S2W8</accession>
<dbReference type="PANTHER" id="PTHR38768:SF1">
    <property type="entry name" value="UPF0502 PROTEIN YCEH"/>
    <property type="match status" value="1"/>
</dbReference>
<comment type="similarity">
    <text evidence="1">Belongs to the UPF0502 family.</text>
</comment>
<dbReference type="AlphaFoldDB" id="A0A934S2W8"/>
<evidence type="ECO:0000256" key="1">
    <source>
        <dbReference type="HAMAP-Rule" id="MF_01584"/>
    </source>
</evidence>
<dbReference type="Pfam" id="PF04337">
    <property type="entry name" value="DUF480"/>
    <property type="match status" value="1"/>
</dbReference>
<evidence type="ECO:0000256" key="2">
    <source>
        <dbReference type="SAM" id="Coils"/>
    </source>
</evidence>
<sequence>MSEDNALPHEALSMVETRILGCLIEKEATTPDVYPLTLNSLVNASNQKSNRSPVLDLDDEAVSAGLESLRHKKLALLVTQTAARVAKYRHSLDNVYPLPKPQVAILAELLLRGPQTAGELRTRCERMCHFEDLDTMRDELEQLATRPTPLIVELPRQPGKKDARFAHLLSGEPEIEAQTVVAQPSGEPMKVEVATALPAEAEARIATLEQTVSQQSAAIQALQEELASFKAQFE</sequence>
<dbReference type="Gene3D" id="1.10.10.10">
    <property type="entry name" value="Winged helix-like DNA-binding domain superfamily/Winged helix DNA-binding domain"/>
    <property type="match status" value="2"/>
</dbReference>
<dbReference type="Proteomes" id="UP000617628">
    <property type="component" value="Unassembled WGS sequence"/>
</dbReference>
<protein>
    <submittedName>
        <fullName evidence="3">YceH family protein</fullName>
    </submittedName>
</protein>
<gene>
    <name evidence="3" type="ORF">JIN87_14360</name>
</gene>
<keyword evidence="2" id="KW-0175">Coiled coil</keyword>
<comment type="caution">
    <text evidence="3">The sequence shown here is derived from an EMBL/GenBank/DDBJ whole genome shotgun (WGS) entry which is preliminary data.</text>
</comment>
<name>A0A934S2W8_9BACT</name>
<dbReference type="EMBL" id="JAENIL010000025">
    <property type="protein sequence ID" value="MBK1878058.1"/>
    <property type="molecule type" value="Genomic_DNA"/>
</dbReference>
<evidence type="ECO:0000313" key="4">
    <source>
        <dbReference type="Proteomes" id="UP000617628"/>
    </source>
</evidence>
<dbReference type="PANTHER" id="PTHR38768">
    <property type="entry name" value="UPF0502 PROTEIN YCEH"/>
    <property type="match status" value="1"/>
</dbReference>
<dbReference type="InterPro" id="IPR007432">
    <property type="entry name" value="DUF480"/>
</dbReference>
<dbReference type="InterPro" id="IPR036390">
    <property type="entry name" value="WH_DNA-bd_sf"/>
</dbReference>